<keyword evidence="4 10" id="KW-0479">Metal-binding</keyword>
<evidence type="ECO:0000256" key="2">
    <source>
        <dbReference type="ARBA" id="ARBA00004906"/>
    </source>
</evidence>
<evidence type="ECO:0000256" key="6">
    <source>
        <dbReference type="ARBA" id="ARBA00022786"/>
    </source>
</evidence>
<gene>
    <name evidence="12" type="ORF">RFI_00784</name>
</gene>
<feature type="domain" description="UBR-type" evidence="11">
    <location>
        <begin position="74"/>
        <end position="144"/>
    </location>
</feature>
<sequence length="431" mass="49100">MSTSTILSLKSPSQASKEFFDSSPSKAQIWERLEVLLWSHQDQEDYTRFFECLRELASGGRGFEEMFIKNQPSGMCGKEVRQGEPIYTCLTCATAETSVQCVECFDHADHTGHEVTLHCANGGCCDCGDPEAWNPIGFCKFHQGFEAELNYIKLEPEVERSGRLVCGFLIYLLSHAFSSDHDDVVHLPLAISRHSFFYRLFAKQKKKKKKEIGDAFGHSNFPSLQQLQLQLQDSAEQHDKILVGYGDDKDNTDQMIAFAKEALSCNDDEGHEIAWRLQMLGKTYFAVAPDDIVQSIGSIWTSKGLKTSVQTTESTYVRVLSTEFVIEMIKCIASWTSSAVLRRIISQCLMQDTDKLGNCDDKFYDTTCLVVSIPGWVDDGKERTEEPTHSPLGEWVESDYHNRYKTSEFVHETKTPLWYFMMSDYSMRKFH</sequence>
<dbReference type="GO" id="GO:0008270">
    <property type="term" value="F:zinc ion binding"/>
    <property type="evidence" value="ECO:0007669"/>
    <property type="project" value="UniProtKB-UniRule"/>
</dbReference>
<name>X6PDY8_RETFI</name>
<dbReference type="Gene3D" id="2.10.110.30">
    <property type="match status" value="1"/>
</dbReference>
<dbReference type="Pfam" id="PF02207">
    <property type="entry name" value="zf-UBR"/>
    <property type="match status" value="1"/>
</dbReference>
<feature type="zinc finger region" description="UBR-type" evidence="9">
    <location>
        <begin position="74"/>
        <end position="144"/>
    </location>
</feature>
<dbReference type="EC" id="2.3.2.27" evidence="10"/>
<evidence type="ECO:0000259" key="11">
    <source>
        <dbReference type="PROSITE" id="PS51157"/>
    </source>
</evidence>
<comment type="pathway">
    <text evidence="2 10">Protein modification; protein ubiquitination.</text>
</comment>
<comment type="function">
    <text evidence="10">Ubiquitin ligase protein which is a component of the N-end rule pathway. Recognizes and binds to proteins bearing specific N-terminal residues that are destabilizing according to the N-end rule, leading to their ubiquitination and subsequent degradation.</text>
</comment>
<evidence type="ECO:0000256" key="9">
    <source>
        <dbReference type="PROSITE-ProRule" id="PRU00508"/>
    </source>
</evidence>
<keyword evidence="6 10" id="KW-0833">Ubl conjugation pathway</keyword>
<keyword evidence="13" id="KW-1185">Reference proteome</keyword>
<dbReference type="SMART" id="SM00396">
    <property type="entry name" value="ZnF_UBR1"/>
    <property type="match status" value="1"/>
</dbReference>
<evidence type="ECO:0000256" key="8">
    <source>
        <dbReference type="ARBA" id="ARBA00046341"/>
    </source>
</evidence>
<dbReference type="InterPro" id="IPR039164">
    <property type="entry name" value="UBR1-like"/>
</dbReference>
<comment type="caution">
    <text evidence="12">The sequence shown here is derived from an EMBL/GenBank/DDBJ whole genome shotgun (WGS) entry which is preliminary data.</text>
</comment>
<evidence type="ECO:0000256" key="3">
    <source>
        <dbReference type="ARBA" id="ARBA00022679"/>
    </source>
</evidence>
<reference evidence="12 13" key="1">
    <citation type="journal article" date="2013" name="Curr. Biol.">
        <title>The Genome of the Foraminiferan Reticulomyxa filosa.</title>
        <authorList>
            <person name="Glockner G."/>
            <person name="Hulsmann N."/>
            <person name="Schleicher M."/>
            <person name="Noegel A.A."/>
            <person name="Eichinger L."/>
            <person name="Gallinger C."/>
            <person name="Pawlowski J."/>
            <person name="Sierra R."/>
            <person name="Euteneuer U."/>
            <person name="Pillet L."/>
            <person name="Moustafa A."/>
            <person name="Platzer M."/>
            <person name="Groth M."/>
            <person name="Szafranski K."/>
            <person name="Schliwa M."/>
        </authorList>
    </citation>
    <scope>NUCLEOTIDE SEQUENCE [LARGE SCALE GENOMIC DNA]</scope>
</reference>
<dbReference type="Proteomes" id="UP000023152">
    <property type="component" value="Unassembled WGS sequence"/>
</dbReference>
<dbReference type="GO" id="GO:0000151">
    <property type="term" value="C:ubiquitin ligase complex"/>
    <property type="evidence" value="ECO:0007669"/>
    <property type="project" value="TreeGrafter"/>
</dbReference>
<dbReference type="FunFam" id="2.10.110.30:FF:000002">
    <property type="entry name" value="Putative e3 ubiquitin-protein ligase ubr3"/>
    <property type="match status" value="1"/>
</dbReference>
<keyword evidence="5 10" id="KW-0863">Zinc-finger</keyword>
<organism evidence="12 13">
    <name type="scientific">Reticulomyxa filosa</name>
    <dbReference type="NCBI Taxonomy" id="46433"/>
    <lineage>
        <taxon>Eukaryota</taxon>
        <taxon>Sar</taxon>
        <taxon>Rhizaria</taxon>
        <taxon>Retaria</taxon>
        <taxon>Foraminifera</taxon>
        <taxon>Monothalamids</taxon>
        <taxon>Reticulomyxidae</taxon>
        <taxon>Reticulomyxa</taxon>
    </lineage>
</organism>
<dbReference type="CDD" id="cd19673">
    <property type="entry name" value="UBR-box_UBR3"/>
    <property type="match status" value="1"/>
</dbReference>
<dbReference type="EMBL" id="ASPP01000836">
    <property type="protein sequence ID" value="ETO36279.1"/>
    <property type="molecule type" value="Genomic_DNA"/>
</dbReference>
<evidence type="ECO:0000313" key="12">
    <source>
        <dbReference type="EMBL" id="ETO36279.1"/>
    </source>
</evidence>
<dbReference type="OrthoDB" id="26387at2759"/>
<dbReference type="GO" id="GO:0061630">
    <property type="term" value="F:ubiquitin protein ligase activity"/>
    <property type="evidence" value="ECO:0007669"/>
    <property type="project" value="UniProtKB-UniRule"/>
</dbReference>
<dbReference type="UniPathway" id="UPA00143"/>
<keyword evidence="7 10" id="KW-0862">Zinc</keyword>
<dbReference type="GO" id="GO:0016567">
    <property type="term" value="P:protein ubiquitination"/>
    <property type="evidence" value="ECO:0007669"/>
    <property type="project" value="UniProtKB-UniRule"/>
</dbReference>
<comment type="similarity">
    <text evidence="8 10">Belongs to the E3 ubiquitin-protein ligase UBR1-like family.</text>
</comment>
<evidence type="ECO:0000256" key="1">
    <source>
        <dbReference type="ARBA" id="ARBA00000900"/>
    </source>
</evidence>
<evidence type="ECO:0000256" key="10">
    <source>
        <dbReference type="RuleBase" id="RU366018"/>
    </source>
</evidence>
<evidence type="ECO:0000313" key="13">
    <source>
        <dbReference type="Proteomes" id="UP000023152"/>
    </source>
</evidence>
<dbReference type="GO" id="GO:0005737">
    <property type="term" value="C:cytoplasm"/>
    <property type="evidence" value="ECO:0007669"/>
    <property type="project" value="TreeGrafter"/>
</dbReference>
<dbReference type="PANTHER" id="PTHR21497:SF24">
    <property type="entry name" value="E3 UBIQUITIN-PROTEIN LIGASE UBR1"/>
    <property type="match status" value="1"/>
</dbReference>
<proteinExistence type="inferred from homology"/>
<keyword evidence="3 10" id="KW-0808">Transferase</keyword>
<evidence type="ECO:0000256" key="5">
    <source>
        <dbReference type="ARBA" id="ARBA00022771"/>
    </source>
</evidence>
<accession>X6PDY8</accession>
<dbReference type="InterPro" id="IPR003126">
    <property type="entry name" value="Znf_UBR"/>
</dbReference>
<evidence type="ECO:0000256" key="7">
    <source>
        <dbReference type="ARBA" id="ARBA00022833"/>
    </source>
</evidence>
<dbReference type="PANTHER" id="PTHR21497">
    <property type="entry name" value="UBIQUITIN LIGASE E3 ALPHA-RELATED"/>
    <property type="match status" value="1"/>
</dbReference>
<dbReference type="AlphaFoldDB" id="X6PDY8"/>
<comment type="catalytic activity">
    <reaction evidence="1 10">
        <text>S-ubiquitinyl-[E2 ubiquitin-conjugating enzyme]-L-cysteine + [acceptor protein]-L-lysine = [E2 ubiquitin-conjugating enzyme]-L-cysteine + N(6)-ubiquitinyl-[acceptor protein]-L-lysine.</text>
        <dbReference type="EC" id="2.3.2.27"/>
    </reaction>
</comment>
<dbReference type="GO" id="GO:0071596">
    <property type="term" value="P:ubiquitin-dependent protein catabolic process via the N-end rule pathway"/>
    <property type="evidence" value="ECO:0007669"/>
    <property type="project" value="UniProtKB-UniRule"/>
</dbReference>
<protein>
    <recommendedName>
        <fullName evidence="10">E3 ubiquitin-protein ligase</fullName>
        <ecNumber evidence="10">2.3.2.27</ecNumber>
    </recommendedName>
</protein>
<dbReference type="PROSITE" id="PS51157">
    <property type="entry name" value="ZF_UBR"/>
    <property type="match status" value="1"/>
</dbReference>
<evidence type="ECO:0000256" key="4">
    <source>
        <dbReference type="ARBA" id="ARBA00022723"/>
    </source>
</evidence>